<feature type="compositionally biased region" description="Pro residues" evidence="1">
    <location>
        <begin position="267"/>
        <end position="286"/>
    </location>
</feature>
<sequence length="638" mass="70188">MFSRRSIGMGMPKMHCNTPRTLIPLRPKFGGVTDWYQRARYSEPVNIRHVRFGRIRDLQTHGRSPSPYEDLSDIGSPRADDHELLEIPHLPEDPYVEAALQAPPSPDYVPGPEEPEQAPPSPDYVPGPEHADDEIVAEDQPYAEDASPIALSPDYVPESDPEADPEEDGDEDPEEDPIDYPADGGDDGDDEMDIEEDEDDDMDIEAEEEDDDDEMDVEIDEEAEEEHLAPAYPVVVALPATAYRPSCGRKTSSPPASPLSPWSSSPPQIPLPVSPPPPVLTAPPPSPIRSLGYRAATIRMRAEAAATSHSLPLPPPFILSPTRPDAPPPLPTSVPTSFPPLSLPTDSHREGRPEVNLPPRMGLGLALGPGYEVGESSAAAAARPAGGFRADYGFIATMDRQVRRDPERYVGYGITDSWDEIVETLQGAPVSTDTELGAHMREFESLVRRDTDEIYTRLDDEQGQRQLLAGRVNMLFRDRRTHAHTRQLMETEAGMSREAWGRAMDASDLAHGEVISLRTTVHAQMSEITELQSADHRRQRAISDLLETDRRRREEMRELRAADRTRQQQLIQTLTAMQTLQRETIPLQGLVTTLQGQVTALQGQVMTLQGQVTALQGQQGPAGGPAPPELPEEAGSSS</sequence>
<evidence type="ECO:0000256" key="1">
    <source>
        <dbReference type="SAM" id="MobiDB-lite"/>
    </source>
</evidence>
<dbReference type="EMBL" id="BQNB010013562">
    <property type="protein sequence ID" value="GJT17498.1"/>
    <property type="molecule type" value="Genomic_DNA"/>
</dbReference>
<organism evidence="2 3">
    <name type="scientific">Tanacetum coccineum</name>
    <dbReference type="NCBI Taxonomy" id="301880"/>
    <lineage>
        <taxon>Eukaryota</taxon>
        <taxon>Viridiplantae</taxon>
        <taxon>Streptophyta</taxon>
        <taxon>Embryophyta</taxon>
        <taxon>Tracheophyta</taxon>
        <taxon>Spermatophyta</taxon>
        <taxon>Magnoliopsida</taxon>
        <taxon>eudicotyledons</taxon>
        <taxon>Gunneridae</taxon>
        <taxon>Pentapetalae</taxon>
        <taxon>asterids</taxon>
        <taxon>campanulids</taxon>
        <taxon>Asterales</taxon>
        <taxon>Asteraceae</taxon>
        <taxon>Asteroideae</taxon>
        <taxon>Anthemideae</taxon>
        <taxon>Anthemidinae</taxon>
        <taxon>Tanacetum</taxon>
    </lineage>
</organism>
<evidence type="ECO:0000313" key="3">
    <source>
        <dbReference type="Proteomes" id="UP001151760"/>
    </source>
</evidence>
<reference evidence="2" key="1">
    <citation type="journal article" date="2022" name="Int. J. Mol. Sci.">
        <title>Draft Genome of Tanacetum Coccineum: Genomic Comparison of Closely Related Tanacetum-Family Plants.</title>
        <authorList>
            <person name="Yamashiro T."/>
            <person name="Shiraishi A."/>
            <person name="Nakayama K."/>
            <person name="Satake H."/>
        </authorList>
    </citation>
    <scope>NUCLEOTIDE SEQUENCE</scope>
</reference>
<feature type="region of interest" description="Disordered" evidence="1">
    <location>
        <begin position="615"/>
        <end position="638"/>
    </location>
</feature>
<protein>
    <submittedName>
        <fullName evidence="2">Uncharacterized protein</fullName>
    </submittedName>
</protein>
<evidence type="ECO:0000313" key="2">
    <source>
        <dbReference type="EMBL" id="GJT17498.1"/>
    </source>
</evidence>
<reference evidence="2" key="2">
    <citation type="submission" date="2022-01" db="EMBL/GenBank/DDBJ databases">
        <authorList>
            <person name="Yamashiro T."/>
            <person name="Shiraishi A."/>
            <person name="Satake H."/>
            <person name="Nakayama K."/>
        </authorList>
    </citation>
    <scope>NUCLEOTIDE SEQUENCE</scope>
</reference>
<feature type="compositionally biased region" description="Low complexity" evidence="1">
    <location>
        <begin position="229"/>
        <end position="243"/>
    </location>
</feature>
<proteinExistence type="predicted"/>
<name>A0ABQ5BT61_9ASTR</name>
<keyword evidence="3" id="KW-1185">Reference proteome</keyword>
<comment type="caution">
    <text evidence="2">The sequence shown here is derived from an EMBL/GenBank/DDBJ whole genome shotgun (WGS) entry which is preliminary data.</text>
</comment>
<feature type="compositionally biased region" description="Basic and acidic residues" evidence="1">
    <location>
        <begin position="78"/>
        <end position="92"/>
    </location>
</feature>
<dbReference type="Proteomes" id="UP001151760">
    <property type="component" value="Unassembled WGS sequence"/>
</dbReference>
<gene>
    <name evidence="2" type="ORF">Tco_0876204</name>
</gene>
<accession>A0ABQ5BT61</accession>
<feature type="region of interest" description="Disordered" evidence="1">
    <location>
        <begin position="58"/>
        <end position="286"/>
    </location>
</feature>
<feature type="compositionally biased region" description="Acidic residues" evidence="1">
    <location>
        <begin position="157"/>
        <end position="225"/>
    </location>
</feature>